<dbReference type="Proteomes" id="UP000054928">
    <property type="component" value="Unassembled WGS sequence"/>
</dbReference>
<dbReference type="EMBL" id="CCYD01000321">
    <property type="protein sequence ID" value="CEG38105.1"/>
    <property type="molecule type" value="Genomic_DNA"/>
</dbReference>
<dbReference type="RefSeq" id="XP_024574474.1">
    <property type="nucleotide sequence ID" value="XM_024723505.1"/>
</dbReference>
<name>A0A0P1ABF4_PLAHL</name>
<proteinExistence type="predicted"/>
<feature type="compositionally biased region" description="Polar residues" evidence="1">
    <location>
        <begin position="13"/>
        <end position="22"/>
    </location>
</feature>
<evidence type="ECO:0000313" key="2">
    <source>
        <dbReference type="EMBL" id="CEG38105.1"/>
    </source>
</evidence>
<feature type="region of interest" description="Disordered" evidence="1">
    <location>
        <begin position="1"/>
        <end position="22"/>
    </location>
</feature>
<accession>A0A0P1ABF4</accession>
<evidence type="ECO:0000256" key="1">
    <source>
        <dbReference type="SAM" id="MobiDB-lite"/>
    </source>
</evidence>
<sequence length="161" mass="17629">MGDPDSPAGPIPLTNSSSSQKLKNTIEMELSTKEQDLMTRLNTTFFLALVIMKTTTCGHHTRAQKSSTPPYGVRVRSFSVPVSLTIALKTRTASIDVARLVANSSFHMDVEIEVLDPLKMIEFGGTDDDVLHCRLNASLTTTVYCLVQFNIDRPAPTQVSS</sequence>
<keyword evidence="3" id="KW-1185">Reference proteome</keyword>
<dbReference type="AlphaFoldDB" id="A0A0P1ABF4"/>
<evidence type="ECO:0000313" key="3">
    <source>
        <dbReference type="Proteomes" id="UP000054928"/>
    </source>
</evidence>
<protein>
    <submittedName>
        <fullName evidence="2">Uncharacterized protein</fullName>
    </submittedName>
</protein>
<reference evidence="3" key="1">
    <citation type="submission" date="2014-09" db="EMBL/GenBank/DDBJ databases">
        <authorList>
            <person name="Sharma Rahul"/>
            <person name="Thines Marco"/>
        </authorList>
    </citation>
    <scope>NUCLEOTIDE SEQUENCE [LARGE SCALE GENOMIC DNA]</scope>
</reference>
<organism evidence="2 3">
    <name type="scientific">Plasmopara halstedii</name>
    <name type="common">Downy mildew of sunflower</name>
    <dbReference type="NCBI Taxonomy" id="4781"/>
    <lineage>
        <taxon>Eukaryota</taxon>
        <taxon>Sar</taxon>
        <taxon>Stramenopiles</taxon>
        <taxon>Oomycota</taxon>
        <taxon>Peronosporomycetes</taxon>
        <taxon>Peronosporales</taxon>
        <taxon>Peronosporaceae</taxon>
        <taxon>Plasmopara</taxon>
    </lineage>
</organism>
<dbReference type="GeneID" id="36403254"/>